<dbReference type="GO" id="GO:0005886">
    <property type="term" value="C:plasma membrane"/>
    <property type="evidence" value="ECO:0007669"/>
    <property type="project" value="UniProtKB-SubCell"/>
</dbReference>
<keyword evidence="4 7" id="KW-0812">Transmembrane</keyword>
<feature type="transmembrane region" description="Helical" evidence="7">
    <location>
        <begin position="64"/>
        <end position="85"/>
    </location>
</feature>
<dbReference type="Pfam" id="PF20730">
    <property type="entry name" value="YetF_N"/>
    <property type="match status" value="1"/>
</dbReference>
<evidence type="ECO:0000259" key="8">
    <source>
        <dbReference type="Pfam" id="PF04239"/>
    </source>
</evidence>
<comment type="similarity">
    <text evidence="2">Belongs to the UPF0702 family.</text>
</comment>
<keyword evidence="6 7" id="KW-0472">Membrane</keyword>
<dbReference type="PANTHER" id="PTHR34582">
    <property type="entry name" value="UPF0702 TRANSMEMBRANE PROTEIN YCAP"/>
    <property type="match status" value="1"/>
</dbReference>
<dbReference type="PATRIC" id="fig|1321817.3.peg.486"/>
<keyword evidence="5 7" id="KW-1133">Transmembrane helix</keyword>
<evidence type="ECO:0000313" key="10">
    <source>
        <dbReference type="EMBL" id="ERH17398.1"/>
    </source>
</evidence>
<evidence type="ECO:0000256" key="3">
    <source>
        <dbReference type="ARBA" id="ARBA00022475"/>
    </source>
</evidence>
<name>U1RCN5_9ACTO</name>
<evidence type="ECO:0000313" key="11">
    <source>
        <dbReference type="Proteomes" id="UP000016481"/>
    </source>
</evidence>
<evidence type="ECO:0000256" key="1">
    <source>
        <dbReference type="ARBA" id="ARBA00004651"/>
    </source>
</evidence>
<feature type="transmembrane region" description="Helical" evidence="7">
    <location>
        <begin position="6"/>
        <end position="29"/>
    </location>
</feature>
<reference evidence="10 11" key="1">
    <citation type="submission" date="2013-08" db="EMBL/GenBank/DDBJ databases">
        <authorList>
            <person name="Weinstock G."/>
            <person name="Sodergren E."/>
            <person name="Wylie T."/>
            <person name="Fulton L."/>
            <person name="Fulton R."/>
            <person name="Fronick C."/>
            <person name="O'Laughlin M."/>
            <person name="Godfrey J."/>
            <person name="Miner T."/>
            <person name="Herter B."/>
            <person name="Appelbaum E."/>
            <person name="Cordes M."/>
            <person name="Lek S."/>
            <person name="Wollam A."/>
            <person name="Pepin K.H."/>
            <person name="Palsikar V.B."/>
            <person name="Mitreva M."/>
            <person name="Wilson R.K."/>
        </authorList>
    </citation>
    <scope>NUCLEOTIDE SEQUENCE [LARGE SCALE GENOMIC DNA]</scope>
    <source>
        <strain evidence="10 11">F0530</strain>
    </source>
</reference>
<accession>U1RCN5</accession>
<evidence type="ECO:0008006" key="12">
    <source>
        <dbReference type="Google" id="ProtNLM"/>
    </source>
</evidence>
<evidence type="ECO:0000256" key="6">
    <source>
        <dbReference type="ARBA" id="ARBA00023136"/>
    </source>
</evidence>
<dbReference type="AlphaFoldDB" id="U1RCN5"/>
<dbReference type="HOGENOM" id="CLU_077149_4_0_11"/>
<keyword evidence="3" id="KW-1003">Cell membrane</keyword>
<evidence type="ECO:0000256" key="5">
    <source>
        <dbReference type="ARBA" id="ARBA00022989"/>
    </source>
</evidence>
<protein>
    <recommendedName>
        <fullName evidence="12">DUF421 domain-containing protein</fullName>
    </recommendedName>
</protein>
<evidence type="ECO:0000259" key="9">
    <source>
        <dbReference type="Pfam" id="PF20730"/>
    </source>
</evidence>
<comment type="subcellular location">
    <subcellularLocation>
        <location evidence="1">Cell membrane</location>
        <topology evidence="1">Multi-pass membrane protein</topology>
    </subcellularLocation>
</comment>
<dbReference type="InterPro" id="IPR007353">
    <property type="entry name" value="DUF421"/>
</dbReference>
<dbReference type="InterPro" id="IPR048454">
    <property type="entry name" value="YetF_N"/>
</dbReference>
<dbReference type="Proteomes" id="UP000016481">
    <property type="component" value="Unassembled WGS sequence"/>
</dbReference>
<dbReference type="Pfam" id="PF04239">
    <property type="entry name" value="DUF421"/>
    <property type="match status" value="1"/>
</dbReference>
<dbReference type="InterPro" id="IPR023090">
    <property type="entry name" value="UPF0702_alpha/beta_dom_sf"/>
</dbReference>
<dbReference type="EMBL" id="AWSC01000018">
    <property type="protein sequence ID" value="ERH17398.1"/>
    <property type="molecule type" value="Genomic_DNA"/>
</dbReference>
<comment type="caution">
    <text evidence="10">The sequence shown here is derived from an EMBL/GenBank/DDBJ whole genome shotgun (WGS) entry which is preliminary data.</text>
</comment>
<feature type="domain" description="YetF C-terminal" evidence="8">
    <location>
        <begin position="87"/>
        <end position="206"/>
    </location>
</feature>
<evidence type="ECO:0000256" key="7">
    <source>
        <dbReference type="SAM" id="Phobius"/>
    </source>
</evidence>
<evidence type="ECO:0000256" key="4">
    <source>
        <dbReference type="ARBA" id="ARBA00022692"/>
    </source>
</evidence>
<gene>
    <name evidence="10" type="ORF">HMPREF1978_00560</name>
</gene>
<dbReference type="PANTHER" id="PTHR34582:SF6">
    <property type="entry name" value="UPF0702 TRANSMEMBRANE PROTEIN YCAP"/>
    <property type="match status" value="1"/>
</dbReference>
<proteinExistence type="inferred from homology"/>
<dbReference type="Gene3D" id="3.30.240.20">
    <property type="entry name" value="bsu07140 like domains"/>
    <property type="match status" value="2"/>
</dbReference>
<organism evidence="10 11">
    <name type="scientific">Actinomyces graevenitzii F0530</name>
    <dbReference type="NCBI Taxonomy" id="1321817"/>
    <lineage>
        <taxon>Bacteria</taxon>
        <taxon>Bacillati</taxon>
        <taxon>Actinomycetota</taxon>
        <taxon>Actinomycetes</taxon>
        <taxon>Actinomycetales</taxon>
        <taxon>Actinomycetaceae</taxon>
        <taxon>Actinomyces</taxon>
    </lineage>
</organism>
<feature type="domain" description="YetF-like N-terminal transmembrane" evidence="9">
    <location>
        <begin position="10"/>
        <end position="82"/>
    </location>
</feature>
<evidence type="ECO:0000256" key="2">
    <source>
        <dbReference type="ARBA" id="ARBA00006448"/>
    </source>
</evidence>
<sequence length="217" mass="23869">MGSTDMDFYTLTAIKFVLGILVMIIQINIMGKYEFSVNTPLNQGQNFVLGGIIGGVIYNSSVSVLQFLILALIWSLVVISAKLLISSNKTFRRAISSQPEVIIYDGELKVANCARVGLRAEQVSRCLREENISSIRDVKVGIMEANGNLIIRQRGAQSKIPLLPIISDGQIISLGLALANKDKAWVKQQLKEQGYSSAKHIYLGELVDGKLEVVPYK</sequence>